<organism evidence="1 2">
    <name type="scientific">Blautia obeum ATCC 29174</name>
    <dbReference type="NCBI Taxonomy" id="411459"/>
    <lineage>
        <taxon>Bacteria</taxon>
        <taxon>Bacillati</taxon>
        <taxon>Bacillota</taxon>
        <taxon>Clostridia</taxon>
        <taxon>Lachnospirales</taxon>
        <taxon>Lachnospiraceae</taxon>
        <taxon>Blautia</taxon>
    </lineage>
</organism>
<dbReference type="HOGENOM" id="CLU_3380778_0_0_9"/>
<comment type="caution">
    <text evidence="1">The sequence shown here is derived from an EMBL/GenBank/DDBJ whole genome shotgun (WGS) entry which is preliminary data.</text>
</comment>
<proteinExistence type="predicted"/>
<reference evidence="1 2" key="1">
    <citation type="submission" date="2007-03" db="EMBL/GenBank/DDBJ databases">
        <authorList>
            <person name="Fulton L."/>
            <person name="Clifton S."/>
            <person name="Fulton B."/>
            <person name="Xu J."/>
            <person name="Minx P."/>
            <person name="Pepin K.H."/>
            <person name="Johnson M."/>
            <person name="Thiruvilangam P."/>
            <person name="Bhonagiri V."/>
            <person name="Nash W.E."/>
            <person name="Mardis E.R."/>
            <person name="Wilson R.K."/>
        </authorList>
    </citation>
    <scope>NUCLEOTIDE SEQUENCE [LARGE SCALE GENOMIC DNA]</scope>
    <source>
        <strain evidence="1 2">ATCC 29174</strain>
    </source>
</reference>
<evidence type="ECO:0000313" key="2">
    <source>
        <dbReference type="Proteomes" id="UP000006002"/>
    </source>
</evidence>
<sequence length="33" mass="4083">MIVELCKMHKKCDKKRDIMTEMIFHVDKMKEKD</sequence>
<dbReference type="Proteomes" id="UP000006002">
    <property type="component" value="Unassembled WGS sequence"/>
</dbReference>
<gene>
    <name evidence="1" type="ORF">RUMOBE_02454</name>
</gene>
<dbReference type="EMBL" id="AAVO02000010">
    <property type="protein sequence ID" value="EDM87043.1"/>
    <property type="molecule type" value="Genomic_DNA"/>
</dbReference>
<protein>
    <submittedName>
        <fullName evidence="1">Uncharacterized protein</fullName>
    </submittedName>
</protein>
<reference evidence="1 2" key="2">
    <citation type="submission" date="2007-04" db="EMBL/GenBank/DDBJ databases">
        <title>Draft genome sequence of Ruminococcus obeum (ATCC 29174).</title>
        <authorList>
            <person name="Sudarsanam P."/>
            <person name="Ley R."/>
            <person name="Guruge J."/>
            <person name="Turnbaugh P.J."/>
            <person name="Mahowald M."/>
            <person name="Liep D."/>
            <person name="Gordon J."/>
        </authorList>
    </citation>
    <scope>NUCLEOTIDE SEQUENCE [LARGE SCALE GENOMIC DNA]</scope>
    <source>
        <strain evidence="1 2">ATCC 29174</strain>
    </source>
</reference>
<name>A5ZTX2_9FIRM</name>
<accession>A5ZTX2</accession>
<evidence type="ECO:0000313" key="1">
    <source>
        <dbReference type="EMBL" id="EDM87043.1"/>
    </source>
</evidence>
<dbReference type="AlphaFoldDB" id="A5ZTX2"/>